<comment type="caution">
    <text evidence="2">The sequence shown here is derived from an EMBL/GenBank/DDBJ whole genome shotgun (WGS) entry which is preliminary data.</text>
</comment>
<dbReference type="EMBL" id="PDKM01000026">
    <property type="protein sequence ID" value="RXK08820.1"/>
    <property type="molecule type" value="Genomic_DNA"/>
</dbReference>
<dbReference type="InterPro" id="IPR040764">
    <property type="entry name" value="CvfB_WH"/>
</dbReference>
<accession>A0AAX2A4I9</accession>
<dbReference type="InterPro" id="IPR014464">
    <property type="entry name" value="CvfB_fam"/>
</dbReference>
<dbReference type="Gene3D" id="1.10.10.10">
    <property type="entry name" value="Winged helix-like DNA-binding domain superfamily/Winged helix DNA-binding domain"/>
    <property type="match status" value="1"/>
</dbReference>
<dbReference type="InterPro" id="IPR036388">
    <property type="entry name" value="WH-like_DNA-bd_sf"/>
</dbReference>
<gene>
    <name evidence="2" type="ORF">CRV05_13330</name>
</gene>
<dbReference type="Pfam" id="PF17783">
    <property type="entry name" value="WHD_CvfB"/>
    <property type="match status" value="1"/>
</dbReference>
<evidence type="ECO:0000313" key="2">
    <source>
        <dbReference type="EMBL" id="RXK08820.1"/>
    </source>
</evidence>
<dbReference type="GO" id="GO:0003677">
    <property type="term" value="F:DNA binding"/>
    <property type="evidence" value="ECO:0007669"/>
    <property type="project" value="UniProtKB-KW"/>
</dbReference>
<protein>
    <submittedName>
        <fullName evidence="2">DNA-binding protein</fullName>
    </submittedName>
</protein>
<evidence type="ECO:0000259" key="1">
    <source>
        <dbReference type="Pfam" id="PF17783"/>
    </source>
</evidence>
<organism evidence="2 3">
    <name type="scientific">Halarcobacter bivalviorum</name>
    <dbReference type="NCBI Taxonomy" id="663364"/>
    <lineage>
        <taxon>Bacteria</taxon>
        <taxon>Pseudomonadati</taxon>
        <taxon>Campylobacterota</taxon>
        <taxon>Epsilonproteobacteria</taxon>
        <taxon>Campylobacterales</taxon>
        <taxon>Arcobacteraceae</taxon>
        <taxon>Halarcobacter</taxon>
    </lineage>
</organism>
<name>A0AAX2A4I9_9BACT</name>
<dbReference type="PANTHER" id="PTHR37296:SF1">
    <property type="entry name" value="CONSERVED VIRULENCE FACTOR B"/>
    <property type="match status" value="1"/>
</dbReference>
<dbReference type="AlphaFoldDB" id="A0AAX2A4I9"/>
<feature type="domain" description="Conserved virulence factor B-like winged helix" evidence="1">
    <location>
        <begin position="14"/>
        <end position="71"/>
    </location>
</feature>
<feature type="non-terminal residue" evidence="2">
    <location>
        <position position="1"/>
    </location>
</feature>
<evidence type="ECO:0000313" key="3">
    <source>
        <dbReference type="Proteomes" id="UP000289193"/>
    </source>
</evidence>
<dbReference type="PANTHER" id="PTHR37296">
    <property type="entry name" value="CONSERVED VIRULENCE FACTOR B"/>
    <property type="match status" value="1"/>
</dbReference>
<reference evidence="2 3" key="1">
    <citation type="submission" date="2017-10" db="EMBL/GenBank/DDBJ databases">
        <title>Genomics of the genus Arcobacter.</title>
        <authorList>
            <person name="Perez-Cataluna A."/>
            <person name="Figueras M.J."/>
        </authorList>
    </citation>
    <scope>NUCLEOTIDE SEQUENCE [LARGE SCALE GENOMIC DNA]</scope>
    <source>
        <strain evidence="2 3">CECT 7835</strain>
    </source>
</reference>
<proteinExistence type="predicted"/>
<sequence>DISLQKIGQKVDTEKVLDILKANGGSLNFTYKSDAENIKDVFAMSKKAFKATLTKLIDDKKLRLEEDKICLI</sequence>
<dbReference type="Proteomes" id="UP000289193">
    <property type="component" value="Unassembled WGS sequence"/>
</dbReference>
<keyword evidence="2" id="KW-0238">DNA-binding</keyword>
<keyword evidence="3" id="KW-1185">Reference proteome</keyword>